<comment type="caution">
    <text evidence="2">The sequence shown here is derived from an EMBL/GenBank/DDBJ whole genome shotgun (WGS) entry which is preliminary data.</text>
</comment>
<sequence length="191" mass="21784">MSNRPAPGTRLLFEWRKWDGSPHWVQDSVYLGSDEWGEWFGQQVGWRSERPGASFVCRQPNVTLVPASGDWAFTHNADPHPVAVYIDLAWDIRWHTDGVPRGIDMDLDVVRRTDDRGIWIDDRDEWDEHRVRYGYPSEVVAHLEATALDLERRVRAGEAPFSDAVTGPWLARLAALATPDEQSGVRPRLDG</sequence>
<proteinExistence type="predicted"/>
<dbReference type="EMBL" id="JAUTBF010000001">
    <property type="protein sequence ID" value="MDQ1124574.1"/>
    <property type="molecule type" value="Genomic_DNA"/>
</dbReference>
<gene>
    <name evidence="2" type="ORF">QE412_003147</name>
</gene>
<keyword evidence="3" id="KW-1185">Reference proteome</keyword>
<dbReference type="Pfam" id="PF04167">
    <property type="entry name" value="DUF402"/>
    <property type="match status" value="1"/>
</dbReference>
<dbReference type="Gene3D" id="2.40.380.10">
    <property type="entry name" value="FomD-like"/>
    <property type="match status" value="1"/>
</dbReference>
<name>A0ABU0TY63_MICTR</name>
<reference evidence="2 3" key="1">
    <citation type="submission" date="2023-07" db="EMBL/GenBank/DDBJ databases">
        <title>Functional and genomic diversity of the sorghum phyllosphere microbiome.</title>
        <authorList>
            <person name="Shade A."/>
        </authorList>
    </citation>
    <scope>NUCLEOTIDE SEQUENCE [LARGE SCALE GENOMIC DNA]</scope>
    <source>
        <strain evidence="2 3">SORGH_AS_1207</strain>
    </source>
</reference>
<evidence type="ECO:0000259" key="1">
    <source>
        <dbReference type="Pfam" id="PF04167"/>
    </source>
</evidence>
<protein>
    <submittedName>
        <fullName evidence="2">Protein associated with RNAse G/E</fullName>
    </submittedName>
</protein>
<dbReference type="SUPFAM" id="SSF159234">
    <property type="entry name" value="FomD-like"/>
    <property type="match status" value="1"/>
</dbReference>
<feature type="domain" description="DUF402" evidence="1">
    <location>
        <begin position="38"/>
        <end position="158"/>
    </location>
</feature>
<dbReference type="RefSeq" id="WP_307485968.1">
    <property type="nucleotide sequence ID" value="NZ_JAUTBF010000001.1"/>
</dbReference>
<accession>A0ABU0TY63</accession>
<dbReference type="Proteomes" id="UP001226691">
    <property type="component" value="Unassembled WGS sequence"/>
</dbReference>
<organism evidence="2 3">
    <name type="scientific">Microbacterium trichothecenolyticum</name>
    <name type="common">Aureobacterium trichothecenolyticum</name>
    <dbReference type="NCBI Taxonomy" id="69370"/>
    <lineage>
        <taxon>Bacteria</taxon>
        <taxon>Bacillati</taxon>
        <taxon>Actinomycetota</taxon>
        <taxon>Actinomycetes</taxon>
        <taxon>Micrococcales</taxon>
        <taxon>Microbacteriaceae</taxon>
        <taxon>Microbacterium</taxon>
    </lineage>
</organism>
<dbReference type="InterPro" id="IPR007295">
    <property type="entry name" value="DUF402"/>
</dbReference>
<dbReference type="InterPro" id="IPR035930">
    <property type="entry name" value="FomD-like_sf"/>
</dbReference>
<evidence type="ECO:0000313" key="3">
    <source>
        <dbReference type="Proteomes" id="UP001226691"/>
    </source>
</evidence>
<evidence type="ECO:0000313" key="2">
    <source>
        <dbReference type="EMBL" id="MDQ1124574.1"/>
    </source>
</evidence>